<evidence type="ECO:0000313" key="2">
    <source>
        <dbReference type="EMBL" id="GGX33740.1"/>
    </source>
</evidence>
<comment type="caution">
    <text evidence="2">The sequence shown here is derived from an EMBL/GenBank/DDBJ whole genome shotgun (WGS) entry which is preliminary data.</text>
</comment>
<dbReference type="RefSeq" id="WP_027413821.1">
    <property type="nucleotide sequence ID" value="NZ_BMWS01000041.1"/>
</dbReference>
<keyword evidence="1" id="KW-1133">Transmembrane helix</keyword>
<keyword evidence="3" id="KW-1185">Reference proteome</keyword>
<dbReference type="EMBL" id="BMWS01000041">
    <property type="protein sequence ID" value="GGX33740.1"/>
    <property type="molecule type" value="Genomic_DNA"/>
</dbReference>
<proteinExistence type="predicted"/>
<feature type="transmembrane region" description="Helical" evidence="1">
    <location>
        <begin position="79"/>
        <end position="96"/>
    </location>
</feature>
<dbReference type="AlphaFoldDB" id="A0A918JZB6"/>
<reference evidence="2 3" key="1">
    <citation type="journal article" date="2014" name="Int. J. Syst. Evol. Microbiol.">
        <title>Complete genome sequence of Corynebacterium casei LMG S-19264T (=DSM 44701T), isolated from a smear-ripened cheese.</title>
        <authorList>
            <consortium name="US DOE Joint Genome Institute (JGI-PGF)"/>
            <person name="Walter F."/>
            <person name="Albersmeier A."/>
            <person name="Kalinowski J."/>
            <person name="Ruckert C."/>
        </authorList>
    </citation>
    <scope>NUCLEOTIDE SEQUENCE [LARGE SCALE GENOMIC DNA]</scope>
    <source>
        <strain evidence="2 3">KCTC 12285</strain>
    </source>
</reference>
<evidence type="ECO:0000256" key="1">
    <source>
        <dbReference type="SAM" id="Phobius"/>
    </source>
</evidence>
<accession>A0A918JZB6</accession>
<evidence type="ECO:0000313" key="3">
    <source>
        <dbReference type="Proteomes" id="UP000601108"/>
    </source>
</evidence>
<feature type="transmembrane region" description="Helical" evidence="1">
    <location>
        <begin position="7"/>
        <end position="28"/>
    </location>
</feature>
<feature type="transmembrane region" description="Helical" evidence="1">
    <location>
        <begin position="48"/>
        <end position="67"/>
    </location>
</feature>
<sequence length="129" mass="14672">MKSKNAYWIIAGILNLFTFILHLIGGQIELVNPMVESLKLDVSSQLVGAWHMVTIILFVTSYILLLAGFNKKYTHNIELIKWIGYLNLLFCFPFIIGSFYYGIFLTQWILFLPIGLLTVVGLKKTNANA</sequence>
<protein>
    <submittedName>
        <fullName evidence="2">Uncharacterized protein</fullName>
    </submittedName>
</protein>
<dbReference type="Proteomes" id="UP000601108">
    <property type="component" value="Unassembled WGS sequence"/>
</dbReference>
<gene>
    <name evidence="2" type="ORF">GCM10007384_38030</name>
</gene>
<organism evidence="2 3">
    <name type="scientific">Aquimarina muelleri</name>
    <dbReference type="NCBI Taxonomy" id="279356"/>
    <lineage>
        <taxon>Bacteria</taxon>
        <taxon>Pseudomonadati</taxon>
        <taxon>Bacteroidota</taxon>
        <taxon>Flavobacteriia</taxon>
        <taxon>Flavobacteriales</taxon>
        <taxon>Flavobacteriaceae</taxon>
        <taxon>Aquimarina</taxon>
    </lineage>
</organism>
<name>A0A918JZB6_9FLAO</name>
<feature type="transmembrane region" description="Helical" evidence="1">
    <location>
        <begin position="102"/>
        <end position="122"/>
    </location>
</feature>
<keyword evidence="1" id="KW-0472">Membrane</keyword>
<keyword evidence="1" id="KW-0812">Transmembrane</keyword>